<dbReference type="AlphaFoldDB" id="A0A1T4LV66"/>
<evidence type="ECO:0000256" key="1">
    <source>
        <dbReference type="ARBA" id="ARBA00004651"/>
    </source>
</evidence>
<evidence type="ECO:0000259" key="8">
    <source>
        <dbReference type="Pfam" id="PF00884"/>
    </source>
</evidence>
<gene>
    <name evidence="9" type="ORF">SAMN02745110_00954</name>
</gene>
<name>A0A1T4LV66_9FIRM</name>
<keyword evidence="10" id="KW-1185">Reference proteome</keyword>
<feature type="transmembrane region" description="Helical" evidence="7">
    <location>
        <begin position="66"/>
        <end position="89"/>
    </location>
</feature>
<evidence type="ECO:0000313" key="9">
    <source>
        <dbReference type="EMBL" id="SJZ58623.1"/>
    </source>
</evidence>
<reference evidence="9 10" key="1">
    <citation type="submission" date="2017-02" db="EMBL/GenBank/DDBJ databases">
        <authorList>
            <person name="Peterson S.W."/>
        </authorList>
    </citation>
    <scope>NUCLEOTIDE SEQUENCE [LARGE SCALE GENOMIC DNA]</scope>
    <source>
        <strain evidence="9 10">ATCC 17233</strain>
    </source>
</reference>
<keyword evidence="6 7" id="KW-0472">Membrane</keyword>
<keyword evidence="5 7" id="KW-1133">Transmembrane helix</keyword>
<dbReference type="SUPFAM" id="SSF53649">
    <property type="entry name" value="Alkaline phosphatase-like"/>
    <property type="match status" value="1"/>
</dbReference>
<evidence type="ECO:0000256" key="2">
    <source>
        <dbReference type="ARBA" id="ARBA00004936"/>
    </source>
</evidence>
<dbReference type="InterPro" id="IPR050448">
    <property type="entry name" value="OpgB/LTA_synthase_biosynth"/>
</dbReference>
<dbReference type="Gene3D" id="3.30.1120.170">
    <property type="match status" value="1"/>
</dbReference>
<dbReference type="Proteomes" id="UP000189857">
    <property type="component" value="Unassembled WGS sequence"/>
</dbReference>
<accession>A0A1T4LV66</accession>
<comment type="subcellular location">
    <subcellularLocation>
        <location evidence="1">Cell membrane</location>
        <topology evidence="1">Multi-pass membrane protein</topology>
    </subcellularLocation>
</comment>
<evidence type="ECO:0000256" key="7">
    <source>
        <dbReference type="SAM" id="Phobius"/>
    </source>
</evidence>
<dbReference type="EMBL" id="FUXA01000006">
    <property type="protein sequence ID" value="SJZ58623.1"/>
    <property type="molecule type" value="Genomic_DNA"/>
</dbReference>
<dbReference type="GO" id="GO:0005886">
    <property type="term" value="C:plasma membrane"/>
    <property type="evidence" value="ECO:0007669"/>
    <property type="project" value="UniProtKB-SubCell"/>
</dbReference>
<evidence type="ECO:0000256" key="5">
    <source>
        <dbReference type="ARBA" id="ARBA00022989"/>
    </source>
</evidence>
<organism evidence="9 10">
    <name type="scientific">Eubacterium ruminantium</name>
    <dbReference type="NCBI Taxonomy" id="42322"/>
    <lineage>
        <taxon>Bacteria</taxon>
        <taxon>Bacillati</taxon>
        <taxon>Bacillota</taxon>
        <taxon>Clostridia</taxon>
        <taxon>Eubacteriales</taxon>
        <taxon>Eubacteriaceae</taxon>
        <taxon>Eubacterium</taxon>
    </lineage>
</organism>
<dbReference type="GO" id="GO:0016740">
    <property type="term" value="F:transferase activity"/>
    <property type="evidence" value="ECO:0007669"/>
    <property type="project" value="UniProtKB-KW"/>
</dbReference>
<feature type="transmembrane region" description="Helical" evidence="7">
    <location>
        <begin position="109"/>
        <end position="127"/>
    </location>
</feature>
<feature type="transmembrane region" description="Helical" evidence="7">
    <location>
        <begin position="7"/>
        <end position="28"/>
    </location>
</feature>
<comment type="pathway">
    <text evidence="2">Cell wall biogenesis; lipoteichoic acid biosynthesis.</text>
</comment>
<dbReference type="CDD" id="cd16015">
    <property type="entry name" value="LTA_synthase"/>
    <property type="match status" value="1"/>
</dbReference>
<dbReference type="RefSeq" id="WP_078786801.1">
    <property type="nucleotide sequence ID" value="NZ_FMTO01000004.1"/>
</dbReference>
<dbReference type="PANTHER" id="PTHR47371:SF3">
    <property type="entry name" value="PHOSPHOGLYCEROL TRANSFERASE I"/>
    <property type="match status" value="1"/>
</dbReference>
<dbReference type="OrthoDB" id="5901192at2"/>
<keyword evidence="9" id="KW-0808">Transferase</keyword>
<evidence type="ECO:0000313" key="10">
    <source>
        <dbReference type="Proteomes" id="UP000189857"/>
    </source>
</evidence>
<dbReference type="InterPro" id="IPR000917">
    <property type="entry name" value="Sulfatase_N"/>
</dbReference>
<dbReference type="Pfam" id="PF00884">
    <property type="entry name" value="Sulfatase"/>
    <property type="match status" value="1"/>
</dbReference>
<protein>
    <submittedName>
        <fullName evidence="9">Phosphoglycerol transferase MdoB</fullName>
    </submittedName>
</protein>
<feature type="transmembrane region" description="Helical" evidence="7">
    <location>
        <begin position="147"/>
        <end position="167"/>
    </location>
</feature>
<keyword evidence="3" id="KW-1003">Cell membrane</keyword>
<evidence type="ECO:0000256" key="6">
    <source>
        <dbReference type="ARBA" id="ARBA00023136"/>
    </source>
</evidence>
<evidence type="ECO:0000256" key="3">
    <source>
        <dbReference type="ARBA" id="ARBA00022475"/>
    </source>
</evidence>
<feature type="domain" description="Sulfatase N-terminal" evidence="8">
    <location>
        <begin position="239"/>
        <end position="562"/>
    </location>
</feature>
<proteinExistence type="predicted"/>
<keyword evidence="4 7" id="KW-0812">Transmembrane</keyword>
<dbReference type="Gene3D" id="3.40.720.10">
    <property type="entry name" value="Alkaline Phosphatase, subunit A"/>
    <property type="match status" value="1"/>
</dbReference>
<dbReference type="InterPro" id="IPR017850">
    <property type="entry name" value="Alkaline_phosphatase_core_sf"/>
</dbReference>
<dbReference type="PANTHER" id="PTHR47371">
    <property type="entry name" value="LIPOTEICHOIC ACID SYNTHASE"/>
    <property type="match status" value="1"/>
</dbReference>
<feature type="transmembrane region" description="Helical" evidence="7">
    <location>
        <begin position="34"/>
        <end position="54"/>
    </location>
</feature>
<sequence>MRFLKTNLTVIMYFVFAMIIEMIAVFSIEKSPFISYPWIGFGLLLIISGVMIGIKSEKAKIITGLVFLIIQSLLCMIMVVLFDMAGQYFDFGMLNLRNDAFGILENIPMNFVMFYTAFFFCTIYVVVNFRRYRRNEYKLFSRKKRMLFGGIVTVVGISLLTVSLYHLNKTRAGKYENLRYSTDNSVYNAYGITGNLVNEFAGGLIFTEKDNLSDSEVEDFIYSEISDASYEYGISKDNNVVVILVESLEWFGFMKNEYLPNALPLTDEQYAELFPNLTMFYNESIVMTDFHSKEKTDISETMSILGSYPTTGYINYDYYEEEIPETIPNILNQFYGDDIKISSFHNGKKEFYNRDKAHISYGFSEFCSSEEMYKMNEQKMKDKNLDKEIMHDYMSEGERNLDSEMIELCKDKMFPKDKRFFTYITSITMHGMYYERENLADNKKKLLAMLGKKSISEEDAILIDYLTTVMDFDKSLGIMMEDLDNKGILDNTTVVLFGDHNCYYQWLSNYVKDIYDYDTSMNYSDLYRVPFMIYDKKVGHRVIDKYTCTSDIAPTIMDLLGIRYFSNLYYGHSVFSKEESVIYSRAYNFFVDDGIVAKSLSRPLYRASDVTDKDWDDFVERGDFLIEKLEYCDQIFTNKFFSRKDNKEKFIAKMKEINDIEP</sequence>
<evidence type="ECO:0000256" key="4">
    <source>
        <dbReference type="ARBA" id="ARBA00022692"/>
    </source>
</evidence>